<evidence type="ECO:0000313" key="3">
    <source>
        <dbReference type="Proteomes" id="UP000288012"/>
    </source>
</evidence>
<dbReference type="Proteomes" id="UP000288012">
    <property type="component" value="Unassembled WGS sequence"/>
</dbReference>
<name>A0A3S1CM47_9GAMM</name>
<dbReference type="EMBL" id="RZGR01000006">
    <property type="protein sequence ID" value="RUQ89745.1"/>
    <property type="molecule type" value="Genomic_DNA"/>
</dbReference>
<protein>
    <submittedName>
        <fullName evidence="2">Uncharacterized protein</fullName>
    </submittedName>
</protein>
<keyword evidence="1" id="KW-0472">Membrane</keyword>
<feature type="transmembrane region" description="Helical" evidence="1">
    <location>
        <begin position="100"/>
        <end position="121"/>
    </location>
</feature>
<accession>A0A3S1CM47</accession>
<evidence type="ECO:0000313" key="2">
    <source>
        <dbReference type="EMBL" id="RUQ89745.1"/>
    </source>
</evidence>
<reference evidence="2 3" key="1">
    <citation type="submission" date="2018-12" db="EMBL/GenBank/DDBJ databases">
        <title>Legionella sp,whole genome shotgun sequence.</title>
        <authorList>
            <person name="Wu H."/>
        </authorList>
    </citation>
    <scope>NUCLEOTIDE SEQUENCE [LARGE SCALE GENOMIC DNA]</scope>
    <source>
        <strain evidence="3">km714</strain>
    </source>
</reference>
<proteinExistence type="predicted"/>
<dbReference type="AlphaFoldDB" id="A0A3S1CM47"/>
<sequence length="143" mass="15232">MTNSIHSIVPLVDKGLKYTFWRPYRGVFDVAFTLISPVTYPAFFAVTALINGIGALFYLAKAAVGFIASGYLSLVEQSWAAEQCYESALNSLKKAPPHMALTLACAVITLLSPLMTVIGAISRIGATVVEAQAPGEGRTFGCL</sequence>
<keyword evidence="1" id="KW-0812">Transmembrane</keyword>
<keyword evidence="3" id="KW-1185">Reference proteome</keyword>
<evidence type="ECO:0000256" key="1">
    <source>
        <dbReference type="SAM" id="Phobius"/>
    </source>
</evidence>
<gene>
    <name evidence="2" type="ORF">EKM59_03020</name>
</gene>
<keyword evidence="1" id="KW-1133">Transmembrane helix</keyword>
<organism evidence="2 3">
    <name type="scientific">Legionella septentrionalis</name>
    <dbReference type="NCBI Taxonomy" id="2498109"/>
    <lineage>
        <taxon>Bacteria</taxon>
        <taxon>Pseudomonadati</taxon>
        <taxon>Pseudomonadota</taxon>
        <taxon>Gammaproteobacteria</taxon>
        <taxon>Legionellales</taxon>
        <taxon>Legionellaceae</taxon>
        <taxon>Legionella</taxon>
    </lineage>
</organism>
<comment type="caution">
    <text evidence="2">The sequence shown here is derived from an EMBL/GenBank/DDBJ whole genome shotgun (WGS) entry which is preliminary data.</text>
</comment>
<dbReference type="RefSeq" id="WP_127057422.1">
    <property type="nucleotide sequence ID" value="NZ_RZGR01000006.1"/>
</dbReference>